<dbReference type="AlphaFoldDB" id="A0A8J4TQF0"/>
<reference evidence="1" key="1">
    <citation type="submission" date="2020-07" db="EMBL/GenBank/DDBJ databases">
        <title>Clarias magur genome sequencing, assembly and annotation.</title>
        <authorList>
            <person name="Kushwaha B."/>
            <person name="Kumar R."/>
            <person name="Das P."/>
            <person name="Joshi C.G."/>
            <person name="Kumar D."/>
            <person name="Nagpure N.S."/>
            <person name="Pandey M."/>
            <person name="Agarwal S."/>
            <person name="Srivastava S."/>
            <person name="Singh M."/>
            <person name="Sahoo L."/>
            <person name="Jayasankar P."/>
            <person name="Meher P.K."/>
            <person name="Koringa P.G."/>
            <person name="Iquebal M.A."/>
            <person name="Das S.P."/>
            <person name="Bit A."/>
            <person name="Patnaik S."/>
            <person name="Patel N."/>
            <person name="Shah T.M."/>
            <person name="Hinsu A."/>
            <person name="Jena J.K."/>
        </authorList>
    </citation>
    <scope>NUCLEOTIDE SEQUENCE</scope>
    <source>
        <strain evidence="1">CIFAMagur01</strain>
        <tissue evidence="1">Testis</tissue>
    </source>
</reference>
<feature type="non-terminal residue" evidence="1">
    <location>
        <position position="1"/>
    </location>
</feature>
<gene>
    <name evidence="1" type="ORF">DAT39_018386</name>
</gene>
<dbReference type="Proteomes" id="UP000727407">
    <property type="component" value="Unassembled WGS sequence"/>
</dbReference>
<evidence type="ECO:0000313" key="1">
    <source>
        <dbReference type="EMBL" id="KAF5891908.1"/>
    </source>
</evidence>
<organism evidence="1 2">
    <name type="scientific">Clarias magur</name>
    <name type="common">Asian catfish</name>
    <name type="synonym">Macropteronotus magur</name>
    <dbReference type="NCBI Taxonomy" id="1594786"/>
    <lineage>
        <taxon>Eukaryota</taxon>
        <taxon>Metazoa</taxon>
        <taxon>Chordata</taxon>
        <taxon>Craniata</taxon>
        <taxon>Vertebrata</taxon>
        <taxon>Euteleostomi</taxon>
        <taxon>Actinopterygii</taxon>
        <taxon>Neopterygii</taxon>
        <taxon>Teleostei</taxon>
        <taxon>Ostariophysi</taxon>
        <taxon>Siluriformes</taxon>
        <taxon>Clariidae</taxon>
        <taxon>Clarias</taxon>
    </lineage>
</organism>
<protein>
    <submittedName>
        <fullName evidence="1">Uncharacterized protein</fullName>
    </submittedName>
</protein>
<feature type="non-terminal residue" evidence="1">
    <location>
        <position position="132"/>
    </location>
</feature>
<keyword evidence="2" id="KW-1185">Reference proteome</keyword>
<accession>A0A8J4TQF0</accession>
<proteinExistence type="predicted"/>
<comment type="caution">
    <text evidence="1">The sequence shown here is derived from an EMBL/GenBank/DDBJ whole genome shotgun (WGS) entry which is preliminary data.</text>
</comment>
<evidence type="ECO:0000313" key="2">
    <source>
        <dbReference type="Proteomes" id="UP000727407"/>
    </source>
</evidence>
<name>A0A8J4TQF0_CLAMG</name>
<sequence length="132" mass="14354">FPGICGCHQREPSSSCVPIGSANRMTPGADVIGRSYLSCRKLSLMASYAGKRWEIKSHGIGYASEQVEEEEGVACPSLPCSGRHGDSQGQGLKEKPVSIDSQECWQGRYQEEWGGTFSFVFKAAGAKRNHKL</sequence>
<dbReference type="EMBL" id="QNUK01000542">
    <property type="protein sequence ID" value="KAF5891908.1"/>
    <property type="molecule type" value="Genomic_DNA"/>
</dbReference>